<feature type="region of interest" description="Disordered" evidence="1">
    <location>
        <begin position="1"/>
        <end position="30"/>
    </location>
</feature>
<feature type="non-terminal residue" evidence="3">
    <location>
        <position position="1173"/>
    </location>
</feature>
<dbReference type="InterPro" id="IPR000477">
    <property type="entry name" value="RT_dom"/>
</dbReference>
<accession>A0AA36CM19</accession>
<dbReference type="Pfam" id="PF00078">
    <property type="entry name" value="RVT_1"/>
    <property type="match status" value="1"/>
</dbReference>
<dbReference type="PANTHER" id="PTHR35450">
    <property type="entry name" value="REVERSE TRANSCRIPTASE DOMAIN-CONTAINING PROTEIN"/>
    <property type="match status" value="1"/>
</dbReference>
<name>A0AA36CM19_9BILA</name>
<evidence type="ECO:0000313" key="4">
    <source>
        <dbReference type="Proteomes" id="UP001177023"/>
    </source>
</evidence>
<dbReference type="EMBL" id="CATQJA010002362">
    <property type="protein sequence ID" value="CAJ0570510.1"/>
    <property type="molecule type" value="Genomic_DNA"/>
</dbReference>
<feature type="domain" description="Reverse transcriptase" evidence="2">
    <location>
        <begin position="436"/>
        <end position="721"/>
    </location>
</feature>
<feature type="compositionally biased region" description="Polar residues" evidence="1">
    <location>
        <begin position="114"/>
        <end position="123"/>
    </location>
</feature>
<dbReference type="SUPFAM" id="SSF56672">
    <property type="entry name" value="DNA/RNA polymerases"/>
    <property type="match status" value="1"/>
</dbReference>
<reference evidence="3" key="1">
    <citation type="submission" date="2023-06" db="EMBL/GenBank/DDBJ databases">
        <authorList>
            <person name="Delattre M."/>
        </authorList>
    </citation>
    <scope>NUCLEOTIDE SEQUENCE</scope>
    <source>
        <strain evidence="3">AF72</strain>
    </source>
</reference>
<proteinExistence type="predicted"/>
<feature type="region of interest" description="Disordered" evidence="1">
    <location>
        <begin position="93"/>
        <end position="156"/>
    </location>
</feature>
<protein>
    <recommendedName>
        <fullName evidence="2">Reverse transcriptase domain-containing protein</fullName>
    </recommendedName>
</protein>
<feature type="compositionally biased region" description="Basic and acidic residues" evidence="1">
    <location>
        <begin position="93"/>
        <end position="113"/>
    </location>
</feature>
<dbReference type="AlphaFoldDB" id="A0AA36CM19"/>
<comment type="caution">
    <text evidence="3">The sequence shown here is derived from an EMBL/GenBank/DDBJ whole genome shotgun (WGS) entry which is preliminary data.</text>
</comment>
<organism evidence="3 4">
    <name type="scientific">Mesorhabditis spiculigera</name>
    <dbReference type="NCBI Taxonomy" id="96644"/>
    <lineage>
        <taxon>Eukaryota</taxon>
        <taxon>Metazoa</taxon>
        <taxon>Ecdysozoa</taxon>
        <taxon>Nematoda</taxon>
        <taxon>Chromadorea</taxon>
        <taxon>Rhabditida</taxon>
        <taxon>Rhabditina</taxon>
        <taxon>Rhabditomorpha</taxon>
        <taxon>Rhabditoidea</taxon>
        <taxon>Rhabditidae</taxon>
        <taxon>Mesorhabditinae</taxon>
        <taxon>Mesorhabditis</taxon>
    </lineage>
</organism>
<keyword evidence="4" id="KW-1185">Reference proteome</keyword>
<feature type="compositionally biased region" description="Basic and acidic residues" evidence="1">
    <location>
        <begin position="125"/>
        <end position="148"/>
    </location>
</feature>
<dbReference type="PROSITE" id="PS50878">
    <property type="entry name" value="RT_POL"/>
    <property type="match status" value="1"/>
</dbReference>
<sequence length="1173" mass="133507">MNEPVGIARNNDPDVAGASARPPRERTRKVASQITPMAGNRKAPRIWQKDEEDVLRAELSEYSQGNTPFLRWDVLQRALPKRTLPAIKKRVTEVKNRDANQRKEARVKAKENAMNRSYDPQPNESEVREREDPEEGTKQSAELERGETESEDSNDDIQFDSELAWKLYRSVRDMDLSKRKPIAQTSDIPRKLTDEGDAWLQTLRRTLPDHRWTHTVVNAAVYAVAKTITTLIGEKQSVKRVAAQKIKCDTDDLDRKLETLRTELYWRRGAKGNSPPWKVIAAIRKNRKAGIRTVRHLEASILDVKLRKENKSFALKRDESDRQRIRSRVAGTRKQLHTTTGNIDHSQVLATWEQIFGRERKFTKTNIITQWLKDLDESLAGDEVTEDRDEVRRLGESVVKKMKGRKAPGPDGIRAIWWQKLPTARLAIFTLINRTLDAHNPSLPRWLTEGRTLLLPKCDDPKPDQYRPICLLNTQYKVITGVLTAMIAPIAEMNQKLLPITQKAIRKGVSGCLESHLTDRSVLLDAKLRKRGPHSELWEAWLDFAKAFDSISHAYLLELVDRFPIRSGAKALLRNLIKAWEVKIILGGHEIGKIRIRSGILQGDSLSPLLFCIAVAPISYHLNKMTGGYTTETRTVGQQQSTFNHLYYIDDLKLFAHSEAELARGLRIVQDTGQAMGLWINPGKSAYNVICANPEADGPDVLEGIPKLKGEDGYRYLGIYQRGQTAGLATVSDLKKTIGERTREIVHTQDITSAQIIARINQELIPKAEYVFSMNQLLNSFEQVVALTKKLERITMESLTEGETKLWYQTAAKNRIYVDREDGGLGLRSFAEALQRGIFRAFVHLVLHPNTSELLGIHCKAERQKRRSLISDFNRAMQWTPAITFEIDTKRLFIGGVEHTTPETALTSGLATIRSHFKRYWLESWHQVEGRAQRTDTGKTLWLEKGWVAPNVTRVVTAVQSERIIEVSSRLGRKCPCGALETAEHISNQCERSSFTTYMRRHDAVARSIYKFLAKKYGVETVHYSKCPPPESRGKTGVLWWDVKIPARDNIYHTRPDIVLFIRSKDGTGGPTTWYDRIVVIEIAVAWPDNMELAKNIKTWRYTVNGEKADNESTAPLKGGPNICLELAERYHAKVDFIPLVIGACGEVPEYTREAIRRQLGIGGRWRKSWRNS</sequence>
<dbReference type="CDD" id="cd01650">
    <property type="entry name" value="RT_nLTR_like"/>
    <property type="match status" value="1"/>
</dbReference>
<dbReference type="InterPro" id="IPR043502">
    <property type="entry name" value="DNA/RNA_pol_sf"/>
</dbReference>
<gene>
    <name evidence="3" type="ORF">MSPICULIGERA_LOCUS8947</name>
</gene>
<dbReference type="Proteomes" id="UP001177023">
    <property type="component" value="Unassembled WGS sequence"/>
</dbReference>
<evidence type="ECO:0000256" key="1">
    <source>
        <dbReference type="SAM" id="MobiDB-lite"/>
    </source>
</evidence>
<evidence type="ECO:0000259" key="2">
    <source>
        <dbReference type="PROSITE" id="PS50878"/>
    </source>
</evidence>
<dbReference type="PANTHER" id="PTHR35450:SF2">
    <property type="entry name" value="REVERSE TRANSCRIPTASE DOMAIN-CONTAINING PROTEIN"/>
    <property type="match status" value="1"/>
</dbReference>
<evidence type="ECO:0000313" key="3">
    <source>
        <dbReference type="EMBL" id="CAJ0570510.1"/>
    </source>
</evidence>